<dbReference type="STRING" id="1237896.T0KMD8"/>
<reference evidence="2" key="1">
    <citation type="journal article" date="2013" name="Mol. Plant Microbe Interact.">
        <title>Global aspects of pacC regulation of pathogenicity genes in Colletotrichum gloeosporioides as revealed by transcriptome analysis.</title>
        <authorList>
            <person name="Alkan N."/>
            <person name="Meng X."/>
            <person name="Friedlander G."/>
            <person name="Reuveni E."/>
            <person name="Sukno S."/>
            <person name="Sherman A."/>
            <person name="Thon M."/>
            <person name="Fluhr R."/>
            <person name="Prusky D."/>
        </authorList>
    </citation>
    <scope>NUCLEOTIDE SEQUENCE [LARGE SCALE GENOMIC DNA]</scope>
    <source>
        <strain evidence="2">Cg-14</strain>
    </source>
</reference>
<dbReference type="HOGENOM" id="CLU_842004_0_0_1"/>
<accession>T0KMD8</accession>
<dbReference type="OrthoDB" id="3045089at2759"/>
<protein>
    <recommendedName>
        <fullName evidence="3">Fungal N-terminal domain-containing protein</fullName>
    </recommendedName>
</protein>
<evidence type="ECO:0000313" key="2">
    <source>
        <dbReference type="Proteomes" id="UP000015530"/>
    </source>
</evidence>
<dbReference type="PANTHER" id="PTHR38886">
    <property type="entry name" value="SESA DOMAIN-CONTAINING PROTEIN"/>
    <property type="match status" value="1"/>
</dbReference>
<comment type="caution">
    <text evidence="1">The sequence shown here is derived from an EMBL/GenBank/DDBJ whole genome shotgun (WGS) entry which is preliminary data.</text>
</comment>
<dbReference type="PANTHER" id="PTHR38886:SF1">
    <property type="entry name" value="NACHT-NTPASE AND P-LOOP NTPASES N-TERMINAL DOMAIN-CONTAINING PROTEIN"/>
    <property type="match status" value="1"/>
</dbReference>
<organism evidence="1 2">
    <name type="scientific">Colletotrichum gloeosporioides (strain Cg-14)</name>
    <name type="common">Anthracnose fungus</name>
    <name type="synonym">Glomerella cingulata</name>
    <dbReference type="NCBI Taxonomy" id="1237896"/>
    <lineage>
        <taxon>Eukaryota</taxon>
        <taxon>Fungi</taxon>
        <taxon>Dikarya</taxon>
        <taxon>Ascomycota</taxon>
        <taxon>Pezizomycotina</taxon>
        <taxon>Sordariomycetes</taxon>
        <taxon>Hypocreomycetidae</taxon>
        <taxon>Glomerellales</taxon>
        <taxon>Glomerellaceae</taxon>
        <taxon>Colletotrichum</taxon>
        <taxon>Colletotrichum gloeosporioides species complex</taxon>
    </lineage>
</organism>
<dbReference type="OMA" id="IMHARIV"/>
<dbReference type="EMBL" id="AMYD01001438">
    <property type="protein sequence ID" value="EQB53144.1"/>
    <property type="molecule type" value="Genomic_DNA"/>
</dbReference>
<dbReference type="AlphaFoldDB" id="T0KMD8"/>
<name>T0KMD8_COLGC</name>
<sequence length="330" mass="37251">MSFGWSAGDIAAAIKLVYNVYEALDSSAGASRDYRDAVTFLKSLIHTLNTLTGLADWEAYPAYREDIKRQVELIRSTVTEFLQSIEKYESSLGRSAKSGRLRQFAPKLKWHMLCAKQTLVLKSRIQSHMSVLNIVMHRLAIDVVIKTQKDLPELCRSVFQDAIRPELTATLTDALQQDFVALLKAQKEENQKFEQSILGDLQDMKKSFEPFASSIMHARIVDVSAAATARPPHAVDTKSYHSRAIGLPNSTIINGHSRDCLEELYYLVLVYLGHFLRDLFILLSRIVRPTKQLVPDLVAKFHLTFFDAVGGAPRVLQYDAFRSFEVILST</sequence>
<dbReference type="Proteomes" id="UP000015530">
    <property type="component" value="Unassembled WGS sequence"/>
</dbReference>
<evidence type="ECO:0008006" key="3">
    <source>
        <dbReference type="Google" id="ProtNLM"/>
    </source>
</evidence>
<gene>
    <name evidence="1" type="ORF">CGLO_07165</name>
</gene>
<proteinExistence type="predicted"/>
<evidence type="ECO:0000313" key="1">
    <source>
        <dbReference type="EMBL" id="EQB53144.1"/>
    </source>
</evidence>